<sequence>MCERLGDRVICRYCNEANYSVKSNKMYDNIWTHFLMKHCDVLMAFCREGKFRYGEIVEEENSQHSLSVDPTYEDNFLKYLEKNEKPKYLLKENFASTSQEEFFDLDDKSQIPMLDLSEPSRQSEADADDEMKYEIEENNAEKKKIGKRDGNDSDDDYYPKNMIPKGKRSFEICEICGKKLLHGEYMSSTKFMLIEHVKTHMDWKEYKCSKDCPQHSTRSTVKRKASPTSAIAAKKTDDSKSSETLGSLMELLRKKDEELKEKEETLERVYTMMGKKQTELELLKEEMGFLKSTIILLVLGMTMAQANVGDGNEGANVKAGWQRNAGRPYKPSKSRYWREMQLRILNSSWIFPRKDIINQRYALVLKPMIITHVLETPSFNDFLKYYTHGLDEKSKLYGNTEANVKSALSTTFDLLVKQYGKLDADMNLWNEIQNAKAKREANELDFFLSDEFTEILLKNTAKYLDGLKENNTNKVVKRAIEILESEFNEAKGVDKTDDGAFMESILKSIRHNREADAIDYDQLSFIQKLSLLVEDDLLNPFLDSVNYEMERAKRAYTNEGIGAALKAIFSAPVSVEERENERREAKGFGSKAATKTKHEEIVERDRHSILEKLTDPLINEVNYKTDRVKKAYEADGIKGVLKSAISAPISWGFLEKRENTEAEAEVRPSRGIRLREVPLDKN</sequence>
<organism evidence="3 4">
    <name type="scientific">Mesorhabditis belari</name>
    <dbReference type="NCBI Taxonomy" id="2138241"/>
    <lineage>
        <taxon>Eukaryota</taxon>
        <taxon>Metazoa</taxon>
        <taxon>Ecdysozoa</taxon>
        <taxon>Nematoda</taxon>
        <taxon>Chromadorea</taxon>
        <taxon>Rhabditida</taxon>
        <taxon>Rhabditina</taxon>
        <taxon>Rhabditomorpha</taxon>
        <taxon>Rhabditoidea</taxon>
        <taxon>Rhabditidae</taxon>
        <taxon>Mesorhabditinae</taxon>
        <taxon>Mesorhabditis</taxon>
    </lineage>
</organism>
<feature type="region of interest" description="Disordered" evidence="2">
    <location>
        <begin position="138"/>
        <end position="158"/>
    </location>
</feature>
<feature type="compositionally biased region" description="Basic and acidic residues" evidence="2">
    <location>
        <begin position="138"/>
        <end position="151"/>
    </location>
</feature>
<dbReference type="Proteomes" id="UP000887575">
    <property type="component" value="Unassembled WGS sequence"/>
</dbReference>
<feature type="region of interest" description="Disordered" evidence="2">
    <location>
        <begin position="214"/>
        <end position="241"/>
    </location>
</feature>
<keyword evidence="1" id="KW-0175">Coiled coil</keyword>
<keyword evidence="3" id="KW-1185">Reference proteome</keyword>
<accession>A0AAF3F3C2</accession>
<proteinExistence type="predicted"/>
<feature type="coiled-coil region" evidence="1">
    <location>
        <begin position="245"/>
        <end position="272"/>
    </location>
</feature>
<evidence type="ECO:0000313" key="4">
    <source>
        <dbReference type="WBParaSite" id="MBELARI_LOCUS21034"/>
    </source>
</evidence>
<protein>
    <submittedName>
        <fullName evidence="4">Uncharacterized protein</fullName>
    </submittedName>
</protein>
<dbReference type="WBParaSite" id="MBELARI_LOCUS21034">
    <property type="protein sequence ID" value="MBELARI_LOCUS21034"/>
    <property type="gene ID" value="MBELARI_LOCUS21034"/>
</dbReference>
<name>A0AAF3F3C2_9BILA</name>
<evidence type="ECO:0000256" key="2">
    <source>
        <dbReference type="SAM" id="MobiDB-lite"/>
    </source>
</evidence>
<reference evidence="4" key="1">
    <citation type="submission" date="2024-02" db="UniProtKB">
        <authorList>
            <consortium name="WormBaseParasite"/>
        </authorList>
    </citation>
    <scope>IDENTIFICATION</scope>
</reference>
<evidence type="ECO:0000256" key="1">
    <source>
        <dbReference type="SAM" id="Coils"/>
    </source>
</evidence>
<dbReference type="AlphaFoldDB" id="A0AAF3F3C2"/>
<evidence type="ECO:0000313" key="3">
    <source>
        <dbReference type="Proteomes" id="UP000887575"/>
    </source>
</evidence>